<dbReference type="PANTHER" id="PTHR21576">
    <property type="entry name" value="UNCHARACTERIZED NODULIN-LIKE PROTEIN"/>
    <property type="match status" value="1"/>
</dbReference>
<keyword evidence="4 5" id="KW-0472">Membrane</keyword>
<evidence type="ECO:0000256" key="1">
    <source>
        <dbReference type="ARBA" id="ARBA00004141"/>
    </source>
</evidence>
<dbReference type="Pfam" id="PF06813">
    <property type="entry name" value="Nodulin-like"/>
    <property type="match status" value="1"/>
</dbReference>
<dbReference type="GO" id="GO:0016020">
    <property type="term" value="C:membrane"/>
    <property type="evidence" value="ECO:0007669"/>
    <property type="project" value="UniProtKB-SubCell"/>
</dbReference>
<keyword evidence="2 5" id="KW-0812">Transmembrane</keyword>
<dbReference type="InterPro" id="IPR010658">
    <property type="entry name" value="Nodulin-like"/>
</dbReference>
<dbReference type="Gramene" id="AUR62016315-RA">
    <property type="protein sequence ID" value="AUR62016315-RA:cds"/>
    <property type="gene ID" value="AUR62016315"/>
</dbReference>
<evidence type="ECO:0000256" key="5">
    <source>
        <dbReference type="SAM" id="Phobius"/>
    </source>
</evidence>
<evidence type="ECO:0000259" key="6">
    <source>
        <dbReference type="Pfam" id="PF06813"/>
    </source>
</evidence>
<feature type="transmembrane region" description="Helical" evidence="5">
    <location>
        <begin position="151"/>
        <end position="168"/>
    </location>
</feature>
<dbReference type="OMA" id="WRARTHG"/>
<dbReference type="SUPFAM" id="SSF103473">
    <property type="entry name" value="MFS general substrate transporter"/>
    <property type="match status" value="1"/>
</dbReference>
<dbReference type="PANTHER" id="PTHR21576:SF84">
    <property type="entry name" value="FAMILY PROTEIN, PUTATIVE, EXPRESSED-RELATED"/>
    <property type="match status" value="1"/>
</dbReference>
<feature type="transmembrane region" description="Helical" evidence="5">
    <location>
        <begin position="55"/>
        <end position="76"/>
    </location>
</feature>
<dbReference type="AlphaFoldDB" id="A0A803LMY6"/>
<feature type="domain" description="Nodulin-like" evidence="6">
    <location>
        <begin position="1"/>
        <end position="167"/>
    </location>
</feature>
<organism evidence="7 8">
    <name type="scientific">Chenopodium quinoa</name>
    <name type="common">Quinoa</name>
    <dbReference type="NCBI Taxonomy" id="63459"/>
    <lineage>
        <taxon>Eukaryota</taxon>
        <taxon>Viridiplantae</taxon>
        <taxon>Streptophyta</taxon>
        <taxon>Embryophyta</taxon>
        <taxon>Tracheophyta</taxon>
        <taxon>Spermatophyta</taxon>
        <taxon>Magnoliopsida</taxon>
        <taxon>eudicotyledons</taxon>
        <taxon>Gunneridae</taxon>
        <taxon>Pentapetalae</taxon>
        <taxon>Caryophyllales</taxon>
        <taxon>Chenopodiaceae</taxon>
        <taxon>Chenopodioideae</taxon>
        <taxon>Atripliceae</taxon>
        <taxon>Chenopodium</taxon>
    </lineage>
</organism>
<evidence type="ECO:0000313" key="7">
    <source>
        <dbReference type="EnsemblPlants" id="AUR62016315-RA:cds"/>
    </source>
</evidence>
<evidence type="ECO:0000256" key="3">
    <source>
        <dbReference type="ARBA" id="ARBA00022989"/>
    </source>
</evidence>
<proteinExistence type="predicted"/>
<dbReference type="EnsemblPlants" id="AUR62016315-RA">
    <property type="protein sequence ID" value="AUR62016315-RA:cds"/>
    <property type="gene ID" value="AUR62016315"/>
</dbReference>
<feature type="transmembrane region" description="Helical" evidence="5">
    <location>
        <begin position="88"/>
        <end position="108"/>
    </location>
</feature>
<evidence type="ECO:0000256" key="4">
    <source>
        <dbReference type="ARBA" id="ARBA00023136"/>
    </source>
</evidence>
<comment type="subcellular location">
    <subcellularLocation>
        <location evidence="1">Membrane</location>
        <topology evidence="1">Multi-pass membrane protein</topology>
    </subcellularLocation>
</comment>
<keyword evidence="8" id="KW-1185">Reference proteome</keyword>
<feature type="transmembrane region" description="Helical" evidence="5">
    <location>
        <begin position="120"/>
        <end position="144"/>
    </location>
</feature>
<sequence>MSVAGATYMFGLYSKDIKSSLGYSQTTLNLLSFFKDLGSTVGVPSGLLMEIAPPWVVLAVGSVLNFFGYFMIWLAITGRIAKPSVWQMCLYIFIGGNSQSFANTGALVTCVKNFPESRGVVLGLLKGFVGLSGAIITQLYFALYGGHNSKALILLIGWLPAAISLLTFKRSEFIASGVAVVILLLLPIFIVVKEEFRQWKKKQEVLGSYSLVLGTF</sequence>
<name>A0A803LMY6_CHEQI</name>
<protein>
    <recommendedName>
        <fullName evidence="6">Nodulin-like domain-containing protein</fullName>
    </recommendedName>
</protein>
<dbReference type="InterPro" id="IPR036259">
    <property type="entry name" value="MFS_trans_sf"/>
</dbReference>
<reference evidence="7" key="1">
    <citation type="journal article" date="2017" name="Nature">
        <title>The genome of Chenopodium quinoa.</title>
        <authorList>
            <person name="Jarvis D.E."/>
            <person name="Ho Y.S."/>
            <person name="Lightfoot D.J."/>
            <person name="Schmoeckel S.M."/>
            <person name="Li B."/>
            <person name="Borm T.J.A."/>
            <person name="Ohyanagi H."/>
            <person name="Mineta K."/>
            <person name="Michell C.T."/>
            <person name="Saber N."/>
            <person name="Kharbatia N.M."/>
            <person name="Rupper R.R."/>
            <person name="Sharp A.R."/>
            <person name="Dally N."/>
            <person name="Boughton B.A."/>
            <person name="Woo Y.H."/>
            <person name="Gao G."/>
            <person name="Schijlen E.G.W.M."/>
            <person name="Guo X."/>
            <person name="Momin A.A."/>
            <person name="Negrao S."/>
            <person name="Al-Babili S."/>
            <person name="Gehring C."/>
            <person name="Roessner U."/>
            <person name="Jung C."/>
            <person name="Murphy K."/>
            <person name="Arold S.T."/>
            <person name="Gojobori T."/>
            <person name="van der Linden C.G."/>
            <person name="van Loo E.N."/>
            <person name="Jellen E.N."/>
            <person name="Maughan P.J."/>
            <person name="Tester M."/>
        </authorList>
    </citation>
    <scope>NUCLEOTIDE SEQUENCE [LARGE SCALE GENOMIC DNA]</scope>
    <source>
        <strain evidence="7">cv. PI 614886</strain>
    </source>
</reference>
<keyword evidence="3 5" id="KW-1133">Transmembrane helix</keyword>
<dbReference type="Proteomes" id="UP000596660">
    <property type="component" value="Unplaced"/>
</dbReference>
<evidence type="ECO:0000313" key="8">
    <source>
        <dbReference type="Proteomes" id="UP000596660"/>
    </source>
</evidence>
<accession>A0A803LMY6</accession>
<feature type="transmembrane region" description="Helical" evidence="5">
    <location>
        <begin position="174"/>
        <end position="192"/>
    </location>
</feature>
<reference evidence="7" key="2">
    <citation type="submission" date="2021-03" db="UniProtKB">
        <authorList>
            <consortium name="EnsemblPlants"/>
        </authorList>
    </citation>
    <scope>IDENTIFICATION</scope>
</reference>
<evidence type="ECO:0000256" key="2">
    <source>
        <dbReference type="ARBA" id="ARBA00022692"/>
    </source>
</evidence>